<accession>A7AS50</accession>
<sequence>MSSLSSSSEYFEQRASTWKRIFNFRSSSRQVNVISRTNALKNWDTTCPLDSRDNEVNEPSANSLRTYIFDADGGAHGFYDANNNVQTLNHEYDGSRVMFLDSCIITPNCNNDVEKCEKVDSGTIKSIGNNRIEEKFYHPRELNDNVGKHEMLSNSKLVFEKQTSSNTIVTEEEVLTNVLCNGTSTDVEYKILETPNNEVTKNDENDGVENDASKISDNNDVLLTGNAEINFVNIVDGSKYCNDDVVVGNRANESSDEVEHELIPTVSMDHDTLLQIVPPRYPLPHCTSSTIPMNTCYRGRFFMVLERILFNITRNTFKRLSRCINRGSEHNITAECISRQRNLFFKKRWAKPLCDTPMEKTETEATDESMYYETELSEDEYTSDFNEEGIIEKMKYKKYKKIDTYPIECRLEISIISRKLKLLKRQVQHKSKIRFLPTHCYLHPTKIHYNEEHC</sequence>
<organism evidence="1 2">
    <name type="scientific">Babesia bovis</name>
    <dbReference type="NCBI Taxonomy" id="5865"/>
    <lineage>
        <taxon>Eukaryota</taxon>
        <taxon>Sar</taxon>
        <taxon>Alveolata</taxon>
        <taxon>Apicomplexa</taxon>
        <taxon>Aconoidasida</taxon>
        <taxon>Piroplasmida</taxon>
        <taxon>Babesiidae</taxon>
        <taxon>Babesia</taxon>
    </lineage>
</organism>
<dbReference type="GeneID" id="5479171"/>
<evidence type="ECO:0000313" key="1">
    <source>
        <dbReference type="EMBL" id="EDO07369.1"/>
    </source>
</evidence>
<dbReference type="AlphaFoldDB" id="A7AS50"/>
<dbReference type="KEGG" id="bbo:BBOV_IV010150"/>
<dbReference type="Proteomes" id="UP000002173">
    <property type="component" value="Unassembled WGS sequence"/>
</dbReference>
<name>A7AS50_BABBO</name>
<dbReference type="VEuPathDB" id="PiroplasmaDB:BBOV_IV010150"/>
<evidence type="ECO:0000313" key="2">
    <source>
        <dbReference type="Proteomes" id="UP000002173"/>
    </source>
</evidence>
<protein>
    <submittedName>
        <fullName evidence="1">Uncharacterized protein</fullName>
    </submittedName>
</protein>
<comment type="caution">
    <text evidence="1">The sequence shown here is derived from an EMBL/GenBank/DDBJ whole genome shotgun (WGS) entry which is preliminary data.</text>
</comment>
<dbReference type="RefSeq" id="XP_001610937.1">
    <property type="nucleotide sequence ID" value="XM_001610887.1"/>
</dbReference>
<reference evidence="1 2" key="1">
    <citation type="journal article" date="2007" name="PLoS Pathog.">
        <title>Genome sequence of Babesia bovis and comparative analysis of apicomplexan hemoprotozoa.</title>
        <authorList>
            <person name="Brayton K.A."/>
            <person name="Lau A.O.T."/>
            <person name="Herndon D.R."/>
            <person name="Hannick L."/>
            <person name="Kappmeyer L.S."/>
            <person name="Berens S.J."/>
            <person name="Bidwell S.L."/>
            <person name="Brown W.C."/>
            <person name="Crabtree J."/>
            <person name="Fadrosh D."/>
            <person name="Feldblum T."/>
            <person name="Forberger H.A."/>
            <person name="Haas B.J."/>
            <person name="Howell J.M."/>
            <person name="Khouri H."/>
            <person name="Koo H."/>
            <person name="Mann D.J."/>
            <person name="Norimine J."/>
            <person name="Paulsen I.T."/>
            <person name="Radune D."/>
            <person name="Ren Q."/>
            <person name="Smith R.K. Jr."/>
            <person name="Suarez C.E."/>
            <person name="White O."/>
            <person name="Wortman J.R."/>
            <person name="Knowles D.P. Jr."/>
            <person name="McElwain T.F."/>
            <person name="Nene V.M."/>
        </authorList>
    </citation>
    <scope>NUCLEOTIDE SEQUENCE [LARGE SCALE GENOMIC DNA]</scope>
    <source>
        <strain evidence="1">T2Bo</strain>
    </source>
</reference>
<dbReference type="InParanoid" id="A7AS50"/>
<dbReference type="EMBL" id="AAXT01000002">
    <property type="protein sequence ID" value="EDO07369.1"/>
    <property type="molecule type" value="Genomic_DNA"/>
</dbReference>
<keyword evidence="2" id="KW-1185">Reference proteome</keyword>
<proteinExistence type="predicted"/>
<reference evidence="2" key="3">
    <citation type="journal article" date="2021" name="Int. J. Parasitol.">
        <title>Comparative analysis of gene expression between Babesia bovis blood stages and kinetes allowed by improved genome annotation.</title>
        <authorList>
            <person name="Ueti M.W."/>
            <person name="Johnson W.C."/>
            <person name="Kappmeyer L.S."/>
            <person name="Herndon D.R."/>
            <person name="Mousel M.R."/>
            <person name="Reif K.E."/>
            <person name="Taus N.S."/>
            <person name="Ifeonu O.O."/>
            <person name="Silva J.C."/>
            <person name="Suarez C.E."/>
            <person name="Brayton K.A."/>
        </authorList>
    </citation>
    <scope>NUCLEOTIDE SEQUENCE [LARGE SCALE GENOMIC DNA]</scope>
</reference>
<reference evidence="2" key="2">
    <citation type="journal article" date="2020" name="Data Brief">
        <title>Transcriptome dataset of Babesia bovis life stages within vertebrate and invertebrate hosts.</title>
        <authorList>
            <person name="Ueti M.W."/>
            <person name="Johnson W.C."/>
            <person name="Kappmeyer L.S."/>
            <person name="Herndon D.R."/>
            <person name="Mousel M.R."/>
            <person name="Reif K.E."/>
            <person name="Taus N.S."/>
            <person name="Ifeonu O.O."/>
            <person name="Silva J.C."/>
            <person name="Suarez C.E."/>
            <person name="Brayton K.A."/>
        </authorList>
    </citation>
    <scope>NUCLEOTIDE SEQUENCE [LARGE SCALE GENOMIC DNA]</scope>
</reference>
<gene>
    <name evidence="1" type="ORF">BBOV_IV010150</name>
</gene>